<feature type="binding site" evidence="6">
    <location>
        <begin position="73"/>
        <end position="77"/>
    </location>
    <ligand>
        <name>GTP</name>
        <dbReference type="ChEBI" id="CHEBI:37565"/>
    </ligand>
</feature>
<dbReference type="GeneID" id="303304839"/>
<dbReference type="InterPro" id="IPR030388">
    <property type="entry name" value="G_ERA_dom"/>
</dbReference>
<keyword evidence="3 6" id="KW-0547">Nucleotide-binding</keyword>
<sequence length="320" mass="35112">MSDNEKMMPTSGWPENFRSGFTSFVGRPNAGKSTLTNALVGQKVAITSAKPQTTRHTIRGIVHREDAQLILVDTPGLHRPRTLLGQRLNDLVAQTLSEVDAIGFCLPANEKIGPGDRFIATQLAQLQRKPIIALVTKADLVDREQLAAQLMSVAELGVEQFGEDGFAAIIPVSAVKEFQVQEVANVLVEHLPKGPPLYPDGELTDEPELKMVAELIREAALEGVHDELPHSLAVVVEEMIPREGRSEDKQLIDIHVSLFVERSSQKAIIIGKGGSRLREVGSNARQGIEKLLGTKVFLDLHVKVAKDWQRDPKQLGRLGF</sequence>
<dbReference type="InterPro" id="IPR006073">
    <property type="entry name" value="GTP-bd"/>
</dbReference>
<dbReference type="Pfam" id="PF01926">
    <property type="entry name" value="MMR_HSR1"/>
    <property type="match status" value="1"/>
</dbReference>
<evidence type="ECO:0000256" key="1">
    <source>
        <dbReference type="ARBA" id="ARBA00007921"/>
    </source>
</evidence>
<evidence type="ECO:0000256" key="5">
    <source>
        <dbReference type="ARBA" id="ARBA00023134"/>
    </source>
</evidence>
<dbReference type="Proteomes" id="UP001595884">
    <property type="component" value="Unassembled WGS sequence"/>
</dbReference>
<dbReference type="PANTHER" id="PTHR42698">
    <property type="entry name" value="GTPASE ERA"/>
    <property type="match status" value="1"/>
</dbReference>
<comment type="subunit">
    <text evidence="6">Monomer.</text>
</comment>
<evidence type="ECO:0000256" key="2">
    <source>
        <dbReference type="ARBA" id="ARBA00020484"/>
    </source>
</evidence>
<evidence type="ECO:0000259" key="9">
    <source>
        <dbReference type="PROSITE" id="PS50823"/>
    </source>
</evidence>
<dbReference type="NCBIfam" id="NF000908">
    <property type="entry name" value="PRK00089.1"/>
    <property type="match status" value="1"/>
</dbReference>
<feature type="binding site" evidence="6">
    <location>
        <begin position="26"/>
        <end position="33"/>
    </location>
    <ligand>
        <name>GTP</name>
        <dbReference type="ChEBI" id="CHEBI:37565"/>
    </ligand>
</feature>
<feature type="region of interest" description="G1" evidence="7">
    <location>
        <begin position="26"/>
        <end position="33"/>
    </location>
</feature>
<evidence type="ECO:0000313" key="12">
    <source>
        <dbReference type="Proteomes" id="UP001595884"/>
    </source>
</evidence>
<dbReference type="NCBIfam" id="TIGR00231">
    <property type="entry name" value="small_GTP"/>
    <property type="match status" value="1"/>
</dbReference>
<comment type="function">
    <text evidence="6">An essential GTPase that binds both GDP and GTP, with rapid nucleotide exchange. Plays a role in 16S rRNA processing and 30S ribosomal subunit biogenesis and possibly also in cell cycle regulation and energy metabolism.</text>
</comment>
<feature type="region of interest" description="G2" evidence="7">
    <location>
        <begin position="52"/>
        <end position="56"/>
    </location>
</feature>
<reference evidence="12" key="1">
    <citation type="journal article" date="2019" name="Int. J. Syst. Evol. Microbiol.">
        <title>The Global Catalogue of Microorganisms (GCM) 10K type strain sequencing project: providing services to taxonomists for standard genome sequencing and annotation.</title>
        <authorList>
            <consortium name="The Broad Institute Genomics Platform"/>
            <consortium name="The Broad Institute Genome Sequencing Center for Infectious Disease"/>
            <person name="Wu L."/>
            <person name="Ma J."/>
        </authorList>
    </citation>
    <scope>NUCLEOTIDE SEQUENCE [LARGE SCALE GENOMIC DNA]</scope>
    <source>
        <strain evidence="12">CGMCC 1.12849</strain>
    </source>
</reference>
<dbReference type="PROSITE" id="PS50823">
    <property type="entry name" value="KH_TYPE_2"/>
    <property type="match status" value="1"/>
</dbReference>
<dbReference type="SUPFAM" id="SSF54814">
    <property type="entry name" value="Prokaryotic type KH domain (KH-domain type II)"/>
    <property type="match status" value="1"/>
</dbReference>
<feature type="domain" description="Era-type G" evidence="10">
    <location>
        <begin position="18"/>
        <end position="193"/>
    </location>
</feature>
<keyword evidence="6" id="KW-0963">Cytoplasm</keyword>
<dbReference type="EMBL" id="JBHSHE010000007">
    <property type="protein sequence ID" value="MFC4714787.1"/>
    <property type="molecule type" value="Genomic_DNA"/>
</dbReference>
<protein>
    <recommendedName>
        <fullName evidence="2 6">GTPase Era</fullName>
    </recommendedName>
</protein>
<proteinExistence type="inferred from homology"/>
<keyword evidence="5 6" id="KW-0342">GTP-binding</keyword>
<dbReference type="Gene3D" id="3.40.50.300">
    <property type="entry name" value="P-loop containing nucleotide triphosphate hydrolases"/>
    <property type="match status" value="1"/>
</dbReference>
<gene>
    <name evidence="6 11" type="primary">era</name>
    <name evidence="11" type="ORF">ACFO7V_01325</name>
</gene>
<dbReference type="PANTHER" id="PTHR42698:SF1">
    <property type="entry name" value="GTPASE ERA, MITOCHONDRIAL"/>
    <property type="match status" value="1"/>
</dbReference>
<dbReference type="InterPro" id="IPR005225">
    <property type="entry name" value="Small_GTP-bd"/>
</dbReference>
<evidence type="ECO:0000256" key="6">
    <source>
        <dbReference type="HAMAP-Rule" id="MF_00367"/>
    </source>
</evidence>
<evidence type="ECO:0000256" key="7">
    <source>
        <dbReference type="PROSITE-ProRule" id="PRU01050"/>
    </source>
</evidence>
<keyword evidence="6" id="KW-0472">Membrane</keyword>
<evidence type="ECO:0000259" key="10">
    <source>
        <dbReference type="PROSITE" id="PS51713"/>
    </source>
</evidence>
<evidence type="ECO:0000313" key="11">
    <source>
        <dbReference type="EMBL" id="MFC4714787.1"/>
    </source>
</evidence>
<keyword evidence="4 6" id="KW-0694">RNA-binding</keyword>
<name>A0ABV9MG11_9MICC</name>
<feature type="domain" description="KH type-2" evidence="9">
    <location>
        <begin position="224"/>
        <end position="306"/>
    </location>
</feature>
<dbReference type="CDD" id="cd04163">
    <property type="entry name" value="Era"/>
    <property type="match status" value="1"/>
</dbReference>
<evidence type="ECO:0000256" key="4">
    <source>
        <dbReference type="ARBA" id="ARBA00022884"/>
    </source>
</evidence>
<dbReference type="HAMAP" id="MF_00367">
    <property type="entry name" value="GTPase_Era"/>
    <property type="match status" value="1"/>
</dbReference>
<keyword evidence="6" id="KW-0699">rRNA-binding</keyword>
<feature type="region of interest" description="G4" evidence="7">
    <location>
        <begin position="136"/>
        <end position="139"/>
    </location>
</feature>
<comment type="similarity">
    <text evidence="1 6 7 8">Belongs to the TRAFAC class TrmE-Era-EngA-EngB-Septin-like GTPase superfamily. Era GTPase family.</text>
</comment>
<dbReference type="CDD" id="cd22534">
    <property type="entry name" value="KH-II_Era"/>
    <property type="match status" value="1"/>
</dbReference>
<evidence type="ECO:0000256" key="8">
    <source>
        <dbReference type="RuleBase" id="RU003761"/>
    </source>
</evidence>
<dbReference type="NCBIfam" id="TIGR00436">
    <property type="entry name" value="era"/>
    <property type="match status" value="1"/>
</dbReference>
<feature type="region of interest" description="G5" evidence="7">
    <location>
        <begin position="172"/>
        <end position="174"/>
    </location>
</feature>
<dbReference type="SUPFAM" id="SSF52540">
    <property type="entry name" value="P-loop containing nucleoside triphosphate hydrolases"/>
    <property type="match status" value="1"/>
</dbReference>
<feature type="region of interest" description="G3" evidence="7">
    <location>
        <begin position="73"/>
        <end position="76"/>
    </location>
</feature>
<feature type="binding site" evidence="6">
    <location>
        <begin position="136"/>
        <end position="139"/>
    </location>
    <ligand>
        <name>GTP</name>
        <dbReference type="ChEBI" id="CHEBI:37565"/>
    </ligand>
</feature>
<dbReference type="InterPro" id="IPR027417">
    <property type="entry name" value="P-loop_NTPase"/>
</dbReference>
<dbReference type="RefSeq" id="WP_170947942.1">
    <property type="nucleotide sequence ID" value="NZ_BAAAVQ010000042.1"/>
</dbReference>
<dbReference type="InterPro" id="IPR005662">
    <property type="entry name" value="GTPase_Era-like"/>
</dbReference>
<accession>A0ABV9MG11</accession>
<dbReference type="InterPro" id="IPR015946">
    <property type="entry name" value="KH_dom-like_a/b"/>
</dbReference>
<comment type="caution">
    <text evidence="11">The sequence shown here is derived from an EMBL/GenBank/DDBJ whole genome shotgun (WGS) entry which is preliminary data.</text>
</comment>
<dbReference type="InterPro" id="IPR004044">
    <property type="entry name" value="KH_dom_type_2"/>
</dbReference>
<evidence type="ECO:0000256" key="3">
    <source>
        <dbReference type="ARBA" id="ARBA00022741"/>
    </source>
</evidence>
<comment type="subcellular location">
    <subcellularLocation>
        <location evidence="6">Cytoplasm</location>
    </subcellularLocation>
    <subcellularLocation>
        <location evidence="6">Cell membrane</location>
        <topology evidence="6">Peripheral membrane protein</topology>
    </subcellularLocation>
</comment>
<keyword evidence="6" id="KW-0690">Ribosome biogenesis</keyword>
<dbReference type="Pfam" id="PF07650">
    <property type="entry name" value="KH_2"/>
    <property type="match status" value="1"/>
</dbReference>
<organism evidence="11 12">
    <name type="scientific">Glutamicibacter bergerei</name>
    <dbReference type="NCBI Taxonomy" id="256702"/>
    <lineage>
        <taxon>Bacteria</taxon>
        <taxon>Bacillati</taxon>
        <taxon>Actinomycetota</taxon>
        <taxon>Actinomycetes</taxon>
        <taxon>Micrococcales</taxon>
        <taxon>Micrococcaceae</taxon>
        <taxon>Glutamicibacter</taxon>
    </lineage>
</organism>
<dbReference type="Gene3D" id="3.30.300.20">
    <property type="match status" value="1"/>
</dbReference>
<dbReference type="PROSITE" id="PS51713">
    <property type="entry name" value="G_ERA"/>
    <property type="match status" value="1"/>
</dbReference>
<keyword evidence="12" id="KW-1185">Reference proteome</keyword>
<dbReference type="InterPro" id="IPR009019">
    <property type="entry name" value="KH_sf_prok-type"/>
</dbReference>
<keyword evidence="6" id="KW-1003">Cell membrane</keyword>